<gene>
    <name evidence="7" type="ORF">BKA67DRAFT_552505</name>
</gene>
<feature type="transmembrane region" description="Helical" evidence="5">
    <location>
        <begin position="129"/>
        <end position="150"/>
    </location>
</feature>
<feature type="transmembrane region" description="Helical" evidence="5">
    <location>
        <begin position="42"/>
        <end position="67"/>
    </location>
</feature>
<proteinExistence type="predicted"/>
<feature type="transmembrane region" description="Helical" evidence="5">
    <location>
        <begin position="433"/>
        <end position="454"/>
    </location>
</feature>
<dbReference type="InterPro" id="IPR020846">
    <property type="entry name" value="MFS_dom"/>
</dbReference>
<dbReference type="GO" id="GO:0016020">
    <property type="term" value="C:membrane"/>
    <property type="evidence" value="ECO:0007669"/>
    <property type="project" value="UniProtKB-SubCell"/>
</dbReference>
<feature type="transmembrane region" description="Helical" evidence="5">
    <location>
        <begin position="374"/>
        <end position="394"/>
    </location>
</feature>
<sequence>MTVHDDNHTFVGDREVTEATPLVNTEQRTAIPPVEGYQRRVILVSFALLFFTGFGASLLGPGITVVLEQKICHEIHAGLEAVDMDCKAPAVQGKLASIRGWETTMECLPGLVATVPYGILSDKWGRHRVNTLAFIGFDLSMAFYFVVLYFDAIPVEALLAAPMPMLLGGGVTVISAMVYTSIADIFPASARARIFLQLSALLIFSDLASSPLAGLILMRSTWCLMFLAFGLFIIATVTSLFLPDTLKLAERKHDQHEILHDGGGTEPQDHHNSSPIRESILRARKSVRDIHSFLSGHRQVIILTLCFVFVALARLVQEMLLQYTTKRYNWSWSKASFLLTTRSAVSLVALVVILPALNHLLMTRAKMSVVQKDVWISCITGLAGIIGALTIAFASNVPVLIIGLSVFAINVGMTAVIRSLLSSMVESRHMGTLNSLIGVLEMVGLMVAAPALFGSLRLGFEIGGNWIGLPFMLAAAMISVSTAIVWFLPIGEKERPASSSHEDAV</sequence>
<keyword evidence="3 5" id="KW-1133">Transmembrane helix</keyword>
<feature type="transmembrane region" description="Helical" evidence="5">
    <location>
        <begin position="194"/>
        <end position="218"/>
    </location>
</feature>
<dbReference type="AlphaFoldDB" id="A0A9P8ZYZ2"/>
<dbReference type="SUPFAM" id="SSF103473">
    <property type="entry name" value="MFS general substrate transporter"/>
    <property type="match status" value="1"/>
</dbReference>
<feature type="transmembrane region" description="Helical" evidence="5">
    <location>
        <begin position="224"/>
        <end position="242"/>
    </location>
</feature>
<protein>
    <submittedName>
        <fullName evidence="7">Major facilitator superfamily domain-containing protein</fullName>
    </submittedName>
</protein>
<evidence type="ECO:0000313" key="8">
    <source>
        <dbReference type="Proteomes" id="UP000758603"/>
    </source>
</evidence>
<evidence type="ECO:0000256" key="4">
    <source>
        <dbReference type="ARBA" id="ARBA00023136"/>
    </source>
</evidence>
<accession>A0A9P8ZYZ2</accession>
<evidence type="ECO:0000256" key="1">
    <source>
        <dbReference type="ARBA" id="ARBA00004141"/>
    </source>
</evidence>
<keyword evidence="4 5" id="KW-0472">Membrane</keyword>
<dbReference type="Proteomes" id="UP000758603">
    <property type="component" value="Unassembled WGS sequence"/>
</dbReference>
<feature type="transmembrane region" description="Helical" evidence="5">
    <location>
        <begin position="466"/>
        <end position="488"/>
    </location>
</feature>
<feature type="transmembrane region" description="Helical" evidence="5">
    <location>
        <begin position="400"/>
        <end position="421"/>
    </location>
</feature>
<feature type="transmembrane region" description="Helical" evidence="5">
    <location>
        <begin position="337"/>
        <end position="362"/>
    </location>
</feature>
<dbReference type="PANTHER" id="PTHR23507">
    <property type="entry name" value="ZGC:174356"/>
    <property type="match status" value="1"/>
</dbReference>
<evidence type="ECO:0000256" key="5">
    <source>
        <dbReference type="SAM" id="Phobius"/>
    </source>
</evidence>
<evidence type="ECO:0000259" key="6">
    <source>
        <dbReference type="PROSITE" id="PS50850"/>
    </source>
</evidence>
<evidence type="ECO:0000313" key="7">
    <source>
        <dbReference type="EMBL" id="KAH6656627.1"/>
    </source>
</evidence>
<comment type="subcellular location">
    <subcellularLocation>
        <location evidence="1">Membrane</location>
        <topology evidence="1">Multi-pass membrane protein</topology>
    </subcellularLocation>
</comment>
<dbReference type="Pfam" id="PF07690">
    <property type="entry name" value="MFS_1"/>
    <property type="match status" value="1"/>
</dbReference>
<keyword evidence="2 5" id="KW-0812">Transmembrane</keyword>
<dbReference type="Gene3D" id="1.20.1250.20">
    <property type="entry name" value="MFS general substrate transporter like domains"/>
    <property type="match status" value="1"/>
</dbReference>
<dbReference type="GeneID" id="70130739"/>
<dbReference type="EMBL" id="JAGPXC010000002">
    <property type="protein sequence ID" value="KAH6656627.1"/>
    <property type="molecule type" value="Genomic_DNA"/>
</dbReference>
<evidence type="ECO:0000256" key="3">
    <source>
        <dbReference type="ARBA" id="ARBA00022989"/>
    </source>
</evidence>
<reference evidence="7" key="1">
    <citation type="journal article" date="2021" name="Nat. Commun.">
        <title>Genetic determinants of endophytism in the Arabidopsis root mycobiome.</title>
        <authorList>
            <person name="Mesny F."/>
            <person name="Miyauchi S."/>
            <person name="Thiergart T."/>
            <person name="Pickel B."/>
            <person name="Atanasova L."/>
            <person name="Karlsson M."/>
            <person name="Huettel B."/>
            <person name="Barry K.W."/>
            <person name="Haridas S."/>
            <person name="Chen C."/>
            <person name="Bauer D."/>
            <person name="Andreopoulos W."/>
            <person name="Pangilinan J."/>
            <person name="LaButti K."/>
            <person name="Riley R."/>
            <person name="Lipzen A."/>
            <person name="Clum A."/>
            <person name="Drula E."/>
            <person name="Henrissat B."/>
            <person name="Kohler A."/>
            <person name="Grigoriev I.V."/>
            <person name="Martin F.M."/>
            <person name="Hacquard S."/>
        </authorList>
    </citation>
    <scope>NUCLEOTIDE SEQUENCE</scope>
    <source>
        <strain evidence="7">MPI-SDFR-AT-0073</strain>
    </source>
</reference>
<keyword evidence="8" id="KW-1185">Reference proteome</keyword>
<comment type="caution">
    <text evidence="7">The sequence shown here is derived from an EMBL/GenBank/DDBJ whole genome shotgun (WGS) entry which is preliminary data.</text>
</comment>
<dbReference type="RefSeq" id="XP_045960861.1">
    <property type="nucleotide sequence ID" value="XM_046101847.1"/>
</dbReference>
<evidence type="ECO:0000256" key="2">
    <source>
        <dbReference type="ARBA" id="ARBA00022692"/>
    </source>
</evidence>
<feature type="transmembrane region" description="Helical" evidence="5">
    <location>
        <begin position="300"/>
        <end position="317"/>
    </location>
</feature>
<dbReference type="PANTHER" id="PTHR23507:SF1">
    <property type="entry name" value="FI18259P1-RELATED"/>
    <property type="match status" value="1"/>
</dbReference>
<feature type="transmembrane region" description="Helical" evidence="5">
    <location>
        <begin position="162"/>
        <end position="182"/>
    </location>
</feature>
<dbReference type="PROSITE" id="PS50850">
    <property type="entry name" value="MFS"/>
    <property type="match status" value="1"/>
</dbReference>
<name>A0A9P8ZYZ2_9PEZI</name>
<dbReference type="OrthoDB" id="194139at2759"/>
<dbReference type="InterPro" id="IPR011701">
    <property type="entry name" value="MFS"/>
</dbReference>
<dbReference type="InterPro" id="IPR036259">
    <property type="entry name" value="MFS_trans_sf"/>
</dbReference>
<dbReference type="GO" id="GO:0022857">
    <property type="term" value="F:transmembrane transporter activity"/>
    <property type="evidence" value="ECO:0007669"/>
    <property type="project" value="InterPro"/>
</dbReference>
<feature type="domain" description="Major facilitator superfamily (MFS) profile" evidence="6">
    <location>
        <begin position="41"/>
        <end position="493"/>
    </location>
</feature>
<organism evidence="7 8">
    <name type="scientific">Truncatella angustata</name>
    <dbReference type="NCBI Taxonomy" id="152316"/>
    <lineage>
        <taxon>Eukaryota</taxon>
        <taxon>Fungi</taxon>
        <taxon>Dikarya</taxon>
        <taxon>Ascomycota</taxon>
        <taxon>Pezizomycotina</taxon>
        <taxon>Sordariomycetes</taxon>
        <taxon>Xylariomycetidae</taxon>
        <taxon>Amphisphaeriales</taxon>
        <taxon>Sporocadaceae</taxon>
        <taxon>Truncatella</taxon>
    </lineage>
</organism>